<evidence type="ECO:0000313" key="4">
    <source>
        <dbReference type="EMBL" id="QBH70086.1"/>
    </source>
</evidence>
<evidence type="ECO:0000256" key="1">
    <source>
        <dbReference type="PROSITE-ProRule" id="PRU01005"/>
    </source>
</evidence>
<evidence type="ECO:0000256" key="2">
    <source>
        <dbReference type="SAM" id="SignalP"/>
    </source>
</evidence>
<feature type="signal peptide" evidence="2">
    <location>
        <begin position="1"/>
        <end position="22"/>
    </location>
</feature>
<dbReference type="EMBL" id="MK387120">
    <property type="protein sequence ID" value="QBH70086.1"/>
    <property type="molecule type" value="mRNA"/>
</dbReference>
<feature type="disulfide bond" evidence="1">
    <location>
        <begin position="43"/>
        <end position="77"/>
    </location>
</feature>
<organism evidence="4">
    <name type="scientific">Colubraria reticulata</name>
    <dbReference type="NCBI Taxonomy" id="604273"/>
    <lineage>
        <taxon>Eukaryota</taxon>
        <taxon>Metazoa</taxon>
        <taxon>Spiralia</taxon>
        <taxon>Lophotrochozoa</taxon>
        <taxon>Mollusca</taxon>
        <taxon>Gastropoda</taxon>
        <taxon>Caenogastropoda</taxon>
        <taxon>Neogastropoda</taxon>
        <taxon>Buccinoidea</taxon>
        <taxon>Buccinidae</taxon>
        <taxon>Colubraria</taxon>
    </lineage>
</organism>
<keyword evidence="2" id="KW-0732">Signal</keyword>
<comment type="caution">
    <text evidence="1">Lacks conserved residue(s) required for the propagation of feature annotation.</text>
</comment>
<dbReference type="SMART" id="SM00254">
    <property type="entry name" value="ShKT"/>
    <property type="match status" value="2"/>
</dbReference>
<dbReference type="Pfam" id="PF01549">
    <property type="entry name" value="ShK"/>
    <property type="match status" value="2"/>
</dbReference>
<sequence length="123" mass="13110">MRAVLAACCLFAVYLLFVGGDAKPACAAGPGPDPPPVLTKATCVENTKECPLKAQKGECDTNRDYMLTHCQKSCKLCAIAVSETCFDHDPQCVTWENDGLCSTDNCTRTTCPQSCKLCTPGTP</sequence>
<reference evidence="4" key="1">
    <citation type="journal article" date="2019" name="Toxins">
        <title>A Recurrent Motif: Diversity and Evolution of ShKT Domain Containing Proteins in the Vampire Snail Cumia reticulata.</title>
        <authorList>
            <person name="Gerdol M."/>
            <person name="Cervelli M."/>
            <person name="Mariottini P."/>
            <person name="Oliverio M."/>
            <person name="Dutertre S."/>
            <person name="Modica M.V."/>
        </authorList>
    </citation>
    <scope>NUCLEOTIDE SEQUENCE</scope>
</reference>
<accession>A0A481SPH0</accession>
<dbReference type="InterPro" id="IPR003582">
    <property type="entry name" value="ShKT_dom"/>
</dbReference>
<protein>
    <submittedName>
        <fullName evidence="4">MultiShKL5</fullName>
    </submittedName>
</protein>
<proteinExistence type="evidence at transcript level"/>
<dbReference type="AlphaFoldDB" id="A0A481SPH0"/>
<keyword evidence="1" id="KW-1015">Disulfide bond</keyword>
<name>A0A481SPH0_9CAEN</name>
<dbReference type="PROSITE" id="PS51670">
    <property type="entry name" value="SHKT"/>
    <property type="match status" value="1"/>
</dbReference>
<feature type="chain" id="PRO_5019768654" evidence="2">
    <location>
        <begin position="23"/>
        <end position="123"/>
    </location>
</feature>
<evidence type="ECO:0000259" key="3">
    <source>
        <dbReference type="PROSITE" id="PS51670"/>
    </source>
</evidence>
<feature type="domain" description="ShKT" evidence="3">
    <location>
        <begin position="43"/>
        <end position="77"/>
    </location>
</feature>